<keyword evidence="2" id="KW-1185">Reference proteome</keyword>
<evidence type="ECO:0000313" key="2">
    <source>
        <dbReference type="Proteomes" id="UP001230649"/>
    </source>
</evidence>
<dbReference type="EMBL" id="JASBWS010000105">
    <property type="protein sequence ID" value="KAJ9097321.1"/>
    <property type="molecule type" value="Genomic_DNA"/>
</dbReference>
<organism evidence="1 2">
    <name type="scientific">Naganishia adeliensis</name>
    <dbReference type="NCBI Taxonomy" id="92952"/>
    <lineage>
        <taxon>Eukaryota</taxon>
        <taxon>Fungi</taxon>
        <taxon>Dikarya</taxon>
        <taxon>Basidiomycota</taxon>
        <taxon>Agaricomycotina</taxon>
        <taxon>Tremellomycetes</taxon>
        <taxon>Filobasidiales</taxon>
        <taxon>Filobasidiaceae</taxon>
        <taxon>Naganishia</taxon>
    </lineage>
</organism>
<evidence type="ECO:0000313" key="1">
    <source>
        <dbReference type="EMBL" id="KAJ9097321.1"/>
    </source>
</evidence>
<proteinExistence type="predicted"/>
<accession>A0ACC2VEQ6</accession>
<sequence length="345" mass="37827">MADDLPADFMIRLRQVSVDVPVTNLTGKSSPCQAPTPAADRAATVRKTYLVPSGLVLEPEDVQRFAKDPGSTDGPRKVGKSKYVLCRAETFRGLGKKKDRKSLGSDIEMSTAIVDQITFQLQTRVVQEIQRLTCLSQTGQEPSTNINGLQPLWPKDLEALRSGLPLARFGKRSVCAILDLSISAESNKSLGGRTSTETGAPLQPSYSDMALLYPPSGPSDTDVAPIPVFKVERMFPSDMYESIIRALQTCFATGSSTESVASVALYLTEELESRNHLLEPSEPKHLQNATRLFIALWRLRLWFGQGWTIPGPADSAMQGAEDERSRGCIVQGFKSIQGVFHTKWP</sequence>
<comment type="caution">
    <text evidence="1">The sequence shown here is derived from an EMBL/GenBank/DDBJ whole genome shotgun (WGS) entry which is preliminary data.</text>
</comment>
<reference evidence="1" key="1">
    <citation type="submission" date="2023-04" db="EMBL/GenBank/DDBJ databases">
        <title>Draft Genome sequencing of Naganishia species isolated from polar environments using Oxford Nanopore Technology.</title>
        <authorList>
            <person name="Leo P."/>
            <person name="Venkateswaran K."/>
        </authorList>
    </citation>
    <scope>NUCLEOTIDE SEQUENCE</scope>
    <source>
        <strain evidence="1">MNA-CCFEE 5262</strain>
    </source>
</reference>
<gene>
    <name evidence="1" type="ORF">QFC20_006234</name>
</gene>
<name>A0ACC2VEQ6_9TREE</name>
<dbReference type="Proteomes" id="UP001230649">
    <property type="component" value="Unassembled WGS sequence"/>
</dbReference>
<protein>
    <submittedName>
        <fullName evidence="1">Uncharacterized protein</fullName>
    </submittedName>
</protein>